<dbReference type="PROSITE" id="PS50883">
    <property type="entry name" value="EAL"/>
    <property type="match status" value="1"/>
</dbReference>
<dbReference type="InterPro" id="IPR050706">
    <property type="entry name" value="Cyclic-di-GMP_PDE-like"/>
</dbReference>
<name>A0ABX0W0E9_9RHOB</name>
<organism evidence="2 3">
    <name type="scientific">Marivivens donghaensis</name>
    <dbReference type="NCBI Taxonomy" id="1699413"/>
    <lineage>
        <taxon>Bacteria</taxon>
        <taxon>Pseudomonadati</taxon>
        <taxon>Pseudomonadota</taxon>
        <taxon>Alphaproteobacteria</taxon>
        <taxon>Rhodobacterales</taxon>
        <taxon>Paracoccaceae</taxon>
        <taxon>Marivivens group</taxon>
        <taxon>Marivivens</taxon>
    </lineage>
</organism>
<dbReference type="Pfam" id="PF00563">
    <property type="entry name" value="EAL"/>
    <property type="match status" value="1"/>
</dbReference>
<dbReference type="InterPro" id="IPR035919">
    <property type="entry name" value="EAL_sf"/>
</dbReference>
<dbReference type="EMBL" id="JAATOP010000011">
    <property type="protein sequence ID" value="NIY73548.1"/>
    <property type="molecule type" value="Genomic_DNA"/>
</dbReference>
<accession>A0ABX0W0E9</accession>
<comment type="caution">
    <text evidence="2">The sequence shown here is derived from an EMBL/GenBank/DDBJ whole genome shotgun (WGS) entry which is preliminary data.</text>
</comment>
<evidence type="ECO:0000313" key="3">
    <source>
        <dbReference type="Proteomes" id="UP000709466"/>
    </source>
</evidence>
<dbReference type="PANTHER" id="PTHR33121:SF79">
    <property type="entry name" value="CYCLIC DI-GMP PHOSPHODIESTERASE PDED-RELATED"/>
    <property type="match status" value="1"/>
</dbReference>
<reference evidence="2 3" key="1">
    <citation type="submission" date="2020-03" db="EMBL/GenBank/DDBJ databases">
        <title>Bacterial isolates of synthetic phycosphere.</title>
        <authorList>
            <person name="Fu H."/>
            <person name="Moran M.A."/>
        </authorList>
    </citation>
    <scope>NUCLEOTIDE SEQUENCE [LARGE SCALE GENOMIC DNA]</scope>
    <source>
        <strain evidence="2 3">HF1</strain>
    </source>
</reference>
<dbReference type="PANTHER" id="PTHR33121">
    <property type="entry name" value="CYCLIC DI-GMP PHOSPHODIESTERASE PDEF"/>
    <property type="match status" value="1"/>
</dbReference>
<dbReference type="RefSeq" id="WP_167638934.1">
    <property type="nucleotide sequence ID" value="NZ_JAATOP010000011.1"/>
</dbReference>
<dbReference type="Gene3D" id="3.20.20.450">
    <property type="entry name" value="EAL domain"/>
    <property type="match status" value="1"/>
</dbReference>
<dbReference type="Proteomes" id="UP000709466">
    <property type="component" value="Unassembled WGS sequence"/>
</dbReference>
<keyword evidence="3" id="KW-1185">Reference proteome</keyword>
<gene>
    <name evidence="2" type="ORF">HCZ30_14035</name>
</gene>
<dbReference type="CDD" id="cd01948">
    <property type="entry name" value="EAL"/>
    <property type="match status" value="1"/>
</dbReference>
<dbReference type="SUPFAM" id="SSF141868">
    <property type="entry name" value="EAL domain-like"/>
    <property type="match status" value="1"/>
</dbReference>
<feature type="domain" description="EAL" evidence="1">
    <location>
        <begin position="20"/>
        <end position="259"/>
    </location>
</feature>
<evidence type="ECO:0000259" key="1">
    <source>
        <dbReference type="PROSITE" id="PS50883"/>
    </source>
</evidence>
<evidence type="ECO:0000313" key="2">
    <source>
        <dbReference type="EMBL" id="NIY73548.1"/>
    </source>
</evidence>
<sequence length="259" mass="29327">MSFQSRQPQNPLEYVKAEWERDIPSMVRSALAENRAQLAFQRIVPAHNTGVTAFFEGLIRIKDGHGHMIPARHFMTDIEETALGRDIDCASLRLGIEMLRQNPTTQIAINMSARSLADGKWRNILIHGLQNYKVGRRLILEISESSAMSLHENVVRFIEECRPYGVCFSLDDFGAGEIAFRRLKDFHFDMVKIDKCFIRDVHNSADNQSFVKALVSVAHQFDMVAVAEGVESKNEAQFLQSVGVDCLQGYLFGVPRLKL</sequence>
<dbReference type="InterPro" id="IPR001633">
    <property type="entry name" value="EAL_dom"/>
</dbReference>
<dbReference type="SMART" id="SM00052">
    <property type="entry name" value="EAL"/>
    <property type="match status" value="1"/>
</dbReference>
<proteinExistence type="predicted"/>
<protein>
    <submittedName>
        <fullName evidence="2">EAL domain-containing protein</fullName>
    </submittedName>
</protein>